<feature type="transmembrane region" description="Helical" evidence="1">
    <location>
        <begin position="6"/>
        <end position="27"/>
    </location>
</feature>
<evidence type="ECO:0000256" key="1">
    <source>
        <dbReference type="SAM" id="Phobius"/>
    </source>
</evidence>
<protein>
    <submittedName>
        <fullName evidence="2">Uncharacterized protein</fullName>
    </submittedName>
</protein>
<organism evidence="2">
    <name type="scientific">Citrobacter freundii</name>
    <dbReference type="NCBI Taxonomy" id="546"/>
    <lineage>
        <taxon>Bacteria</taxon>
        <taxon>Pseudomonadati</taxon>
        <taxon>Pseudomonadota</taxon>
        <taxon>Gammaproteobacteria</taxon>
        <taxon>Enterobacterales</taxon>
        <taxon>Enterobacteriaceae</taxon>
        <taxon>Citrobacter</taxon>
        <taxon>Citrobacter freundii complex</taxon>
    </lineage>
</organism>
<keyword evidence="1" id="KW-0812">Transmembrane</keyword>
<comment type="caution">
    <text evidence="2">The sequence shown here is derived from an EMBL/GenBank/DDBJ whole genome shotgun (WGS) entry which is preliminary data.</text>
</comment>
<dbReference type="AlphaFoldDB" id="A0AAI9HFG6"/>
<dbReference type="EMBL" id="ABKLER030000005">
    <property type="protein sequence ID" value="EMN4144357.1"/>
    <property type="molecule type" value="Genomic_DNA"/>
</dbReference>
<keyword evidence="1" id="KW-0472">Membrane</keyword>
<proteinExistence type="predicted"/>
<gene>
    <name evidence="2" type="ORF">PQQ21_001580</name>
</gene>
<evidence type="ECO:0000313" key="2">
    <source>
        <dbReference type="EMBL" id="EMN4144357.1"/>
    </source>
</evidence>
<reference evidence="2" key="1">
    <citation type="submission" date="2024-02" db="EMBL/GenBank/DDBJ databases">
        <authorList>
            <consortium name="Clinical and Environmental Microbiology Branch: Whole genome sequencing antimicrobial resistance pathogens in the healthcare setting"/>
        </authorList>
    </citation>
    <scope>NUCLEOTIDE SEQUENCE</scope>
    <source>
        <strain evidence="2">2023GN-00102</strain>
    </source>
</reference>
<sequence>MSYSDVVATIALFVSFVGTFASGYISYHYAIKGERRKEYNLVADRLTLLLMNQASNALNSNVPPSTLSEADIDALVIVSNSSDEGKIRNSYANYQMALEKSCSIGQGRRWEMHSPDLFIDAVRGMLEWTKHK</sequence>
<keyword evidence="1" id="KW-1133">Transmembrane helix</keyword>
<name>A0AAI9HFG6_CITFR</name>
<accession>A0AAI9HFG6</accession>